<dbReference type="Proteomes" id="UP000598146">
    <property type="component" value="Unassembled WGS sequence"/>
</dbReference>
<reference evidence="2" key="1">
    <citation type="submission" date="2020-11" db="EMBL/GenBank/DDBJ databases">
        <title>Isolation and identification of active actinomycetes.</title>
        <authorList>
            <person name="Sun X."/>
        </authorList>
    </citation>
    <scope>NUCLEOTIDE SEQUENCE</scope>
    <source>
        <strain evidence="2">NEAU-A11</strain>
    </source>
</reference>
<evidence type="ECO:0000313" key="3">
    <source>
        <dbReference type="Proteomes" id="UP000598146"/>
    </source>
</evidence>
<accession>A0A931FWC4</accession>
<proteinExistence type="predicted"/>
<gene>
    <name evidence="2" type="ORF">I4J89_12515</name>
</gene>
<protein>
    <recommendedName>
        <fullName evidence="4">SHOCT domain-containing protein</fullName>
    </recommendedName>
</protein>
<sequence>MMMLLLVVIVGLIVAAVLSLWPAPGAPAGREETPDEPGPASANRPSSLEGVIVEQLMRGEITRRQYLRAVERIAARDEHRHPLNIPE</sequence>
<evidence type="ECO:0008006" key="4">
    <source>
        <dbReference type="Google" id="ProtNLM"/>
    </source>
</evidence>
<dbReference type="EMBL" id="JADQTO010000005">
    <property type="protein sequence ID" value="MBG0562288.1"/>
    <property type="molecule type" value="Genomic_DNA"/>
</dbReference>
<keyword evidence="3" id="KW-1185">Reference proteome</keyword>
<comment type="caution">
    <text evidence="2">The sequence shown here is derived from an EMBL/GenBank/DDBJ whole genome shotgun (WGS) entry which is preliminary data.</text>
</comment>
<organism evidence="2 3">
    <name type="scientific">Actinoplanes aureus</name>
    <dbReference type="NCBI Taxonomy" id="2792083"/>
    <lineage>
        <taxon>Bacteria</taxon>
        <taxon>Bacillati</taxon>
        <taxon>Actinomycetota</taxon>
        <taxon>Actinomycetes</taxon>
        <taxon>Micromonosporales</taxon>
        <taxon>Micromonosporaceae</taxon>
        <taxon>Actinoplanes</taxon>
    </lineage>
</organism>
<dbReference type="AlphaFoldDB" id="A0A931FWC4"/>
<dbReference type="RefSeq" id="WP_196414081.1">
    <property type="nucleotide sequence ID" value="NZ_JADQTO010000005.1"/>
</dbReference>
<evidence type="ECO:0000313" key="2">
    <source>
        <dbReference type="EMBL" id="MBG0562288.1"/>
    </source>
</evidence>
<name>A0A931FWC4_9ACTN</name>
<feature type="region of interest" description="Disordered" evidence="1">
    <location>
        <begin position="25"/>
        <end position="47"/>
    </location>
</feature>
<evidence type="ECO:0000256" key="1">
    <source>
        <dbReference type="SAM" id="MobiDB-lite"/>
    </source>
</evidence>